<dbReference type="EMBL" id="CAJGYO010000009">
    <property type="protein sequence ID" value="CAD6253038.1"/>
    <property type="molecule type" value="Genomic_DNA"/>
</dbReference>
<accession>A0A811Q1Y4</accession>
<organism evidence="3 4">
    <name type="scientific">Miscanthus lutarioriparius</name>
    <dbReference type="NCBI Taxonomy" id="422564"/>
    <lineage>
        <taxon>Eukaryota</taxon>
        <taxon>Viridiplantae</taxon>
        <taxon>Streptophyta</taxon>
        <taxon>Embryophyta</taxon>
        <taxon>Tracheophyta</taxon>
        <taxon>Spermatophyta</taxon>
        <taxon>Magnoliopsida</taxon>
        <taxon>Liliopsida</taxon>
        <taxon>Poales</taxon>
        <taxon>Poaceae</taxon>
        <taxon>PACMAD clade</taxon>
        <taxon>Panicoideae</taxon>
        <taxon>Andropogonodae</taxon>
        <taxon>Andropogoneae</taxon>
        <taxon>Saccharinae</taxon>
        <taxon>Miscanthus</taxon>
    </lineage>
</organism>
<evidence type="ECO:0000259" key="2">
    <source>
        <dbReference type="Pfam" id="PF03101"/>
    </source>
</evidence>
<feature type="domain" description="FAR1" evidence="2">
    <location>
        <begin position="91"/>
        <end position="132"/>
    </location>
</feature>
<dbReference type="OrthoDB" id="1908018at2759"/>
<dbReference type="InterPro" id="IPR004330">
    <property type="entry name" value="FAR1_DNA_bnd_dom"/>
</dbReference>
<evidence type="ECO:0000256" key="1">
    <source>
        <dbReference type="SAM" id="MobiDB-lite"/>
    </source>
</evidence>
<protein>
    <recommendedName>
        <fullName evidence="2">FAR1 domain-containing protein</fullName>
    </recommendedName>
</protein>
<reference evidence="3" key="1">
    <citation type="submission" date="2020-10" db="EMBL/GenBank/DDBJ databases">
        <authorList>
            <person name="Han B."/>
            <person name="Lu T."/>
            <person name="Zhao Q."/>
            <person name="Huang X."/>
            <person name="Zhao Y."/>
        </authorList>
    </citation>
    <scope>NUCLEOTIDE SEQUENCE</scope>
</reference>
<sequence>MDNRVEDEHEVEMDFHLGTDDSSSDDENTSSYSSLSSMGKDIGGDAQRAMHRYDKDIFTRMAAGAETNNTLDEYWDIVKKTFATEGEAYIFYNKYARDKGFSVRKQKVRRAKHPGQLLFRRFLCSREDERETKWLERRI</sequence>
<comment type="caution">
    <text evidence="3">The sequence shown here is derived from an EMBL/GenBank/DDBJ whole genome shotgun (WGS) entry which is preliminary data.</text>
</comment>
<keyword evidence="4" id="KW-1185">Reference proteome</keyword>
<name>A0A811Q1Y4_9POAL</name>
<feature type="compositionally biased region" description="Basic and acidic residues" evidence="1">
    <location>
        <begin position="1"/>
        <end position="19"/>
    </location>
</feature>
<feature type="region of interest" description="Disordered" evidence="1">
    <location>
        <begin position="1"/>
        <end position="43"/>
    </location>
</feature>
<proteinExistence type="predicted"/>
<evidence type="ECO:0000313" key="3">
    <source>
        <dbReference type="EMBL" id="CAD6253038.1"/>
    </source>
</evidence>
<dbReference type="AlphaFoldDB" id="A0A811Q1Y4"/>
<gene>
    <name evidence="3" type="ORF">NCGR_LOCUS36681</name>
</gene>
<dbReference type="PANTHER" id="PTHR46328">
    <property type="entry name" value="FAR-RED IMPAIRED RESPONSIVE (FAR1) FAMILY PROTEIN-RELATED"/>
    <property type="match status" value="1"/>
</dbReference>
<dbReference type="Pfam" id="PF03101">
    <property type="entry name" value="FAR1"/>
    <property type="match status" value="1"/>
</dbReference>
<dbReference type="Proteomes" id="UP000604825">
    <property type="component" value="Unassembled WGS sequence"/>
</dbReference>
<evidence type="ECO:0000313" key="4">
    <source>
        <dbReference type="Proteomes" id="UP000604825"/>
    </source>
</evidence>